<evidence type="ECO:0000313" key="2">
    <source>
        <dbReference type="EMBL" id="TID24241.1"/>
    </source>
</evidence>
<organism evidence="2 3">
    <name type="scientific">Venturia nashicola</name>
    <dbReference type="NCBI Taxonomy" id="86259"/>
    <lineage>
        <taxon>Eukaryota</taxon>
        <taxon>Fungi</taxon>
        <taxon>Dikarya</taxon>
        <taxon>Ascomycota</taxon>
        <taxon>Pezizomycotina</taxon>
        <taxon>Dothideomycetes</taxon>
        <taxon>Pleosporomycetidae</taxon>
        <taxon>Venturiales</taxon>
        <taxon>Venturiaceae</taxon>
        <taxon>Venturia</taxon>
    </lineage>
</organism>
<sequence>MLQFCRVLGPWQDLISHGLPVHRATEGSIRLRGRQDRGRQDRGRQDRGRQEIATRDLGIPTRNRTRLVHYPAILLREKQTQNRTRSYTMVQGPREANSGCALRKSNVASSNGISPLAT</sequence>
<protein>
    <submittedName>
        <fullName evidence="2">Uncharacterized protein</fullName>
    </submittedName>
</protein>
<feature type="region of interest" description="Disordered" evidence="1">
    <location>
        <begin position="22"/>
        <end position="52"/>
    </location>
</feature>
<dbReference type="Proteomes" id="UP000298493">
    <property type="component" value="Unassembled WGS sequence"/>
</dbReference>
<accession>A0A4Z1PFY7</accession>
<gene>
    <name evidence="2" type="ORF">E6O75_ATG02606</name>
</gene>
<name>A0A4Z1PFY7_9PEZI</name>
<evidence type="ECO:0000313" key="3">
    <source>
        <dbReference type="Proteomes" id="UP000298493"/>
    </source>
</evidence>
<keyword evidence="3" id="KW-1185">Reference proteome</keyword>
<reference evidence="2 3" key="1">
    <citation type="submission" date="2019-04" db="EMBL/GenBank/DDBJ databases">
        <title>High contiguity whole genome sequence and gene annotation resource for two Venturia nashicola isolates.</title>
        <authorList>
            <person name="Prokchorchik M."/>
            <person name="Won K."/>
            <person name="Lee Y."/>
            <person name="Choi E.D."/>
            <person name="Segonzac C."/>
            <person name="Sohn K.H."/>
        </authorList>
    </citation>
    <scope>NUCLEOTIDE SEQUENCE [LARGE SCALE GENOMIC DNA]</scope>
    <source>
        <strain evidence="2 3">PRI2</strain>
    </source>
</reference>
<comment type="caution">
    <text evidence="2">The sequence shown here is derived from an EMBL/GenBank/DDBJ whole genome shotgun (WGS) entry which is preliminary data.</text>
</comment>
<evidence type="ECO:0000256" key="1">
    <source>
        <dbReference type="SAM" id="MobiDB-lite"/>
    </source>
</evidence>
<feature type="compositionally biased region" description="Polar residues" evidence="1">
    <location>
        <begin position="106"/>
        <end position="118"/>
    </location>
</feature>
<dbReference type="AlphaFoldDB" id="A0A4Z1PFY7"/>
<proteinExistence type="predicted"/>
<dbReference type="EMBL" id="SNSC02000005">
    <property type="protein sequence ID" value="TID24241.1"/>
    <property type="molecule type" value="Genomic_DNA"/>
</dbReference>
<feature type="region of interest" description="Disordered" evidence="1">
    <location>
        <begin position="79"/>
        <end position="118"/>
    </location>
</feature>
<feature type="compositionally biased region" description="Basic and acidic residues" evidence="1">
    <location>
        <begin position="33"/>
        <end position="52"/>
    </location>
</feature>